<evidence type="ECO:0000256" key="12">
    <source>
        <dbReference type="RuleBase" id="RU361115"/>
    </source>
</evidence>
<dbReference type="PANTHER" id="PTHR11157">
    <property type="entry name" value="FATTY ACID ACYL TRANSFERASE-RELATED"/>
    <property type="match status" value="1"/>
</dbReference>
<evidence type="ECO:0000256" key="9">
    <source>
        <dbReference type="ARBA" id="ARBA00023136"/>
    </source>
</evidence>
<keyword evidence="8 12" id="KW-0443">Lipid metabolism</keyword>
<evidence type="ECO:0000256" key="7">
    <source>
        <dbReference type="ARBA" id="ARBA00022989"/>
    </source>
</evidence>
<accession>A0ABM1F9M4</accession>
<keyword evidence="10 12" id="KW-0275">Fatty acid biosynthesis</keyword>
<evidence type="ECO:0000313" key="13">
    <source>
        <dbReference type="Proteomes" id="UP000695022"/>
    </source>
</evidence>
<evidence type="ECO:0000256" key="6">
    <source>
        <dbReference type="ARBA" id="ARBA00022832"/>
    </source>
</evidence>
<evidence type="ECO:0000256" key="11">
    <source>
        <dbReference type="ARBA" id="ARBA00047375"/>
    </source>
</evidence>
<protein>
    <recommendedName>
        <fullName evidence="12">Elongation of very long chain fatty acids protein</fullName>
        <ecNumber evidence="12">2.3.1.199</ecNumber>
    </recommendedName>
    <alternativeName>
        <fullName evidence="12">Very-long-chain 3-oxoacyl-CoA synthase</fullName>
    </alternativeName>
</protein>
<evidence type="ECO:0000256" key="8">
    <source>
        <dbReference type="ARBA" id="ARBA00023098"/>
    </source>
</evidence>
<proteinExistence type="inferred from homology"/>
<dbReference type="InterPro" id="IPR002076">
    <property type="entry name" value="ELO_fam"/>
</dbReference>
<evidence type="ECO:0000256" key="2">
    <source>
        <dbReference type="ARBA" id="ARBA00007263"/>
    </source>
</evidence>
<keyword evidence="4 12" id="KW-0808">Transferase</keyword>
<keyword evidence="5 12" id="KW-0812">Transmembrane</keyword>
<feature type="transmembrane region" description="Helical" evidence="12">
    <location>
        <begin position="80"/>
        <end position="97"/>
    </location>
</feature>
<keyword evidence="6 12" id="KW-0276">Fatty acid metabolism</keyword>
<dbReference type="EC" id="2.3.1.199" evidence="12"/>
<dbReference type="Pfam" id="PF01151">
    <property type="entry name" value="ELO"/>
    <property type="match status" value="1"/>
</dbReference>
<evidence type="ECO:0000256" key="3">
    <source>
        <dbReference type="ARBA" id="ARBA00022516"/>
    </source>
</evidence>
<keyword evidence="3 12" id="KW-0444">Lipid biosynthesis</keyword>
<keyword evidence="13" id="KW-1185">Reference proteome</keyword>
<gene>
    <name evidence="14" type="primary">LOC106821023</name>
</gene>
<reference evidence="14" key="1">
    <citation type="submission" date="2025-08" db="UniProtKB">
        <authorList>
            <consortium name="RefSeq"/>
        </authorList>
    </citation>
    <scope>IDENTIFICATION</scope>
</reference>
<organism evidence="13 14">
    <name type="scientific">Priapulus caudatus</name>
    <name type="common">Priapulid worm</name>
    <dbReference type="NCBI Taxonomy" id="37621"/>
    <lineage>
        <taxon>Eukaryota</taxon>
        <taxon>Metazoa</taxon>
        <taxon>Ecdysozoa</taxon>
        <taxon>Scalidophora</taxon>
        <taxon>Priapulida</taxon>
        <taxon>Priapulimorpha</taxon>
        <taxon>Priapulimorphida</taxon>
        <taxon>Priapulidae</taxon>
        <taxon>Priapulus</taxon>
    </lineage>
</organism>
<comment type="catalytic activity">
    <reaction evidence="11 12">
        <text>a very-long-chain acyl-CoA + malonyl-CoA + H(+) = a very-long-chain 3-oxoacyl-CoA + CO2 + CoA</text>
        <dbReference type="Rhea" id="RHEA:32727"/>
        <dbReference type="ChEBI" id="CHEBI:15378"/>
        <dbReference type="ChEBI" id="CHEBI:16526"/>
        <dbReference type="ChEBI" id="CHEBI:57287"/>
        <dbReference type="ChEBI" id="CHEBI:57384"/>
        <dbReference type="ChEBI" id="CHEBI:90725"/>
        <dbReference type="ChEBI" id="CHEBI:90736"/>
        <dbReference type="EC" id="2.3.1.199"/>
    </reaction>
</comment>
<evidence type="ECO:0000256" key="5">
    <source>
        <dbReference type="ARBA" id="ARBA00022692"/>
    </source>
</evidence>
<feature type="transmembrane region" description="Helical" evidence="12">
    <location>
        <begin position="103"/>
        <end position="120"/>
    </location>
</feature>
<dbReference type="GeneID" id="106821023"/>
<feature type="transmembrane region" description="Helical" evidence="12">
    <location>
        <begin position="37"/>
        <end position="60"/>
    </location>
</feature>
<keyword evidence="7 12" id="KW-1133">Transmembrane helix</keyword>
<evidence type="ECO:0000313" key="14">
    <source>
        <dbReference type="RefSeq" id="XP_014681145.1"/>
    </source>
</evidence>
<keyword evidence="9 12" id="KW-0472">Membrane</keyword>
<dbReference type="Proteomes" id="UP000695022">
    <property type="component" value="Unplaced"/>
</dbReference>
<name>A0ABM1F9M4_PRICU</name>
<comment type="similarity">
    <text evidence="2 12">Belongs to the ELO family.</text>
</comment>
<evidence type="ECO:0000256" key="1">
    <source>
        <dbReference type="ARBA" id="ARBA00004141"/>
    </source>
</evidence>
<dbReference type="RefSeq" id="XP_014681145.1">
    <property type="nucleotide sequence ID" value="XM_014825659.1"/>
</dbReference>
<evidence type="ECO:0000256" key="4">
    <source>
        <dbReference type="ARBA" id="ARBA00022679"/>
    </source>
</evidence>
<dbReference type="PANTHER" id="PTHR11157:SF134">
    <property type="entry name" value="ELONGATION OF FATTY ACIDS PROTEIN 1-RELATED"/>
    <property type="match status" value="1"/>
</dbReference>
<comment type="caution">
    <text evidence="12">Lacks conserved residue(s) required for the propagation of feature annotation.</text>
</comment>
<evidence type="ECO:0000256" key="10">
    <source>
        <dbReference type="ARBA" id="ARBA00023160"/>
    </source>
</evidence>
<sequence>MSVYCLGKELKVRSTLQMSRYVSIYPSGTSLYLSVRYTWPAIAVMLGLNSFVHVLLYCYYGVTVLHGRVDVGWKRALTQLQILQFVVGMMFGGWGYLHHGFCIYSMLYGLTMTLLFSNYYRHAYM</sequence>
<comment type="subcellular location">
    <subcellularLocation>
        <location evidence="1">Membrane</location>
        <topology evidence="1">Multi-pass membrane protein</topology>
    </subcellularLocation>
</comment>